<dbReference type="EMBL" id="AGUD01000003">
    <property type="protein sequence ID" value="EHN13046.1"/>
    <property type="molecule type" value="Genomic_DNA"/>
</dbReference>
<reference evidence="1 2" key="1">
    <citation type="journal article" date="2013" name="Biodegradation">
        <title>Quantitative proteomic analysis of ibuprofen-degrading Patulibacter sp. strain I11.</title>
        <authorList>
            <person name="Almeida B."/>
            <person name="Kjeldal H."/>
            <person name="Lolas I."/>
            <person name="Knudsen A.D."/>
            <person name="Carvalho G."/>
            <person name="Nielsen K.L."/>
            <person name="Barreto Crespo M.T."/>
            <person name="Stensballe A."/>
            <person name="Nielsen J.L."/>
        </authorList>
    </citation>
    <scope>NUCLEOTIDE SEQUENCE [LARGE SCALE GENOMIC DNA]</scope>
    <source>
        <strain evidence="1 2">I11</strain>
    </source>
</reference>
<dbReference type="RefSeq" id="WP_007569601.1">
    <property type="nucleotide sequence ID" value="NZ_AGUD01000003.1"/>
</dbReference>
<dbReference type="Proteomes" id="UP000005143">
    <property type="component" value="Unassembled WGS sequence"/>
</dbReference>
<sequence length="582" mass="61516">MLSFPSSIGHTMIRRGVVPIALVLLAVVASRADAAAVFFPGPVAPPTQVAREMTLQQAAQAGVVQLSAKGGYNGDAVKVEVKANKRVKKVPVVLTVRVEWHVPEPPPGTDPSVRELTYKLIREKMAATEADFNGKGYKTRTGDPFRLRIDYRFRLATEPPAVGYHQAELLNPRNIRPPLANPDGFRASAGRGVPNGYGDVKEVTFGSNDFQPSGITHEFLHLSGIADQYEDTYTVGGKTYGLPVQDPTEAQLTAFRKSFTPPLKSGGKLGVRNLKTAGKCDIMGKDTDEPCHRVRQADIDWLAGQAGVQVTALPGDVLLNKDEGGQDMGVGFTSIVFATPGSTTTADGLTVYCLDHDKTFPLGIGETFDVAPASGAVPGYESVAKLLALSGELTTGLDEVPNGMQTAIWNVTDGAPLATGGYEDEARALLARAGVAEDGNPGGVPDLADANGSSPTTVAVGVDGAVLPQAESEPITAAPSPIRVTRTVLYPSRVRARRRARAQLLVVAAGGVRSMKLGLERKRGRRWKAVRSLGTKRFDGAAGSQAANLSLGRLSRGHYRIAARLTTATGATATTRAALDVR</sequence>
<evidence type="ECO:0000313" key="1">
    <source>
        <dbReference type="EMBL" id="EHN13046.1"/>
    </source>
</evidence>
<name>H0DZU2_9ACTN</name>
<proteinExistence type="predicted"/>
<keyword evidence="2" id="KW-1185">Reference proteome</keyword>
<accession>H0DZU2</accession>
<protein>
    <submittedName>
        <fullName evidence="1">Uncharacterized protein</fullName>
    </submittedName>
</protein>
<evidence type="ECO:0000313" key="2">
    <source>
        <dbReference type="Proteomes" id="UP000005143"/>
    </source>
</evidence>
<comment type="caution">
    <text evidence="1">The sequence shown here is derived from an EMBL/GenBank/DDBJ whole genome shotgun (WGS) entry which is preliminary data.</text>
</comment>
<gene>
    <name evidence="1" type="ORF">PAI11_00470</name>
</gene>
<organism evidence="1 2">
    <name type="scientific">Patulibacter medicamentivorans</name>
    <dbReference type="NCBI Taxonomy" id="1097667"/>
    <lineage>
        <taxon>Bacteria</taxon>
        <taxon>Bacillati</taxon>
        <taxon>Actinomycetota</taxon>
        <taxon>Thermoleophilia</taxon>
        <taxon>Solirubrobacterales</taxon>
        <taxon>Patulibacteraceae</taxon>
        <taxon>Patulibacter</taxon>
    </lineage>
</organism>
<dbReference type="AlphaFoldDB" id="H0DZU2"/>